<dbReference type="RefSeq" id="WP_257742470.1">
    <property type="nucleotide sequence ID" value="NZ_CP096115.1"/>
</dbReference>
<organism evidence="2 3">
    <name type="scientific">Methanoplanus endosymbiosus</name>
    <dbReference type="NCBI Taxonomy" id="33865"/>
    <lineage>
        <taxon>Archaea</taxon>
        <taxon>Methanobacteriati</taxon>
        <taxon>Methanobacteriota</taxon>
        <taxon>Stenosarchaea group</taxon>
        <taxon>Methanomicrobia</taxon>
        <taxon>Methanomicrobiales</taxon>
        <taxon>Methanomicrobiaceae</taxon>
        <taxon>Methanoplanus</taxon>
    </lineage>
</organism>
<proteinExistence type="predicted"/>
<protein>
    <submittedName>
        <fullName evidence="2">Uncharacterized protein</fullName>
    </submittedName>
</protein>
<evidence type="ECO:0000313" key="3">
    <source>
        <dbReference type="Proteomes" id="UP001060368"/>
    </source>
</evidence>
<reference evidence="2" key="1">
    <citation type="submission" date="2022-04" db="EMBL/GenBank/DDBJ databases">
        <title>Complete genome of Methanoplanus endosymbiosus DSM 3599.</title>
        <authorList>
            <person name="Chen S.-C."/>
            <person name="You Y.-T."/>
            <person name="Zhou Y.-Z."/>
            <person name="Lai M.-C."/>
        </authorList>
    </citation>
    <scope>NUCLEOTIDE SEQUENCE</scope>
    <source>
        <strain evidence="2">DSM 3599</strain>
    </source>
</reference>
<sequence length="267" mass="29095">MDKKYIYLLFLIAFFVGPVAGSSVEISSDNGNYYLSFQSEGNNNVAAYTIQLNFTEDTKIVSLEPLSPYAGAINIQNDDGYAIIAAYSIGTPASNNLASLEYVGSDNIEIIIRELFDNNGKSIEVTNPSVEIKYTVTPTPVPYPSSSGYVAPGSKEIVASNPSTNQEYYDDYNQESQFADEKALTSVPTETPMDEEIRDDNQNENVDVSNSELIDLEVITGDGVPDNGSEISVNQEQSEGKAKNESPIDIILMLVGLIISLIIIKEN</sequence>
<accession>A0A9E7PLY0</accession>
<dbReference type="Proteomes" id="UP001060368">
    <property type="component" value="Chromosome"/>
</dbReference>
<evidence type="ECO:0000313" key="2">
    <source>
        <dbReference type="EMBL" id="UUX92320.1"/>
    </source>
</evidence>
<evidence type="ECO:0000256" key="1">
    <source>
        <dbReference type="SAM" id="MobiDB-lite"/>
    </source>
</evidence>
<name>A0A9E7PLY0_9EURY</name>
<keyword evidence="3" id="KW-1185">Reference proteome</keyword>
<dbReference type="EMBL" id="CP096115">
    <property type="protein sequence ID" value="UUX92320.1"/>
    <property type="molecule type" value="Genomic_DNA"/>
</dbReference>
<gene>
    <name evidence="2" type="ORF">L6E24_13425</name>
</gene>
<feature type="region of interest" description="Disordered" evidence="1">
    <location>
        <begin position="221"/>
        <end position="243"/>
    </location>
</feature>
<dbReference type="GeneID" id="74308723"/>
<dbReference type="KEGG" id="mend:L6E24_13425"/>
<dbReference type="AlphaFoldDB" id="A0A9E7PLY0"/>